<reference evidence="2 3" key="1">
    <citation type="journal article" date="2022" name="Nat. Ecol. Evol.">
        <title>A masculinizing supergene underlies an exaggerated male reproductive morph in a spider.</title>
        <authorList>
            <person name="Hendrickx F."/>
            <person name="De Corte Z."/>
            <person name="Sonet G."/>
            <person name="Van Belleghem S.M."/>
            <person name="Kostlbacher S."/>
            <person name="Vangestel C."/>
        </authorList>
    </citation>
    <scope>NUCLEOTIDE SEQUENCE [LARGE SCALE GENOMIC DNA]</scope>
    <source>
        <strain evidence="2">W744_W776</strain>
    </source>
</reference>
<dbReference type="AlphaFoldDB" id="A0AAV6VH16"/>
<feature type="region of interest" description="Disordered" evidence="1">
    <location>
        <begin position="288"/>
        <end position="328"/>
    </location>
</feature>
<proteinExistence type="predicted"/>
<organism evidence="2 3">
    <name type="scientific">Oedothorax gibbosus</name>
    <dbReference type="NCBI Taxonomy" id="931172"/>
    <lineage>
        <taxon>Eukaryota</taxon>
        <taxon>Metazoa</taxon>
        <taxon>Ecdysozoa</taxon>
        <taxon>Arthropoda</taxon>
        <taxon>Chelicerata</taxon>
        <taxon>Arachnida</taxon>
        <taxon>Araneae</taxon>
        <taxon>Araneomorphae</taxon>
        <taxon>Entelegynae</taxon>
        <taxon>Araneoidea</taxon>
        <taxon>Linyphiidae</taxon>
        <taxon>Erigoninae</taxon>
        <taxon>Oedothorax</taxon>
    </lineage>
</organism>
<dbReference type="PANTHER" id="PTHR46704:SF9">
    <property type="entry name" value="BHLH DOMAIN-CONTAINING PROTEIN"/>
    <property type="match status" value="1"/>
</dbReference>
<name>A0AAV6VH16_9ARAC</name>
<dbReference type="Proteomes" id="UP000827092">
    <property type="component" value="Unassembled WGS sequence"/>
</dbReference>
<dbReference type="EMBL" id="JAFNEN010000075">
    <property type="protein sequence ID" value="KAG8195959.1"/>
    <property type="molecule type" value="Genomic_DNA"/>
</dbReference>
<evidence type="ECO:0000256" key="1">
    <source>
        <dbReference type="SAM" id="MobiDB-lite"/>
    </source>
</evidence>
<evidence type="ECO:0000313" key="3">
    <source>
        <dbReference type="Proteomes" id="UP000827092"/>
    </source>
</evidence>
<evidence type="ECO:0000313" key="2">
    <source>
        <dbReference type="EMBL" id="KAG8195959.1"/>
    </source>
</evidence>
<protein>
    <submittedName>
        <fullName evidence="2">Uncharacterized protein</fullName>
    </submittedName>
</protein>
<feature type="compositionally biased region" description="Acidic residues" evidence="1">
    <location>
        <begin position="290"/>
        <end position="305"/>
    </location>
</feature>
<comment type="caution">
    <text evidence="2">The sequence shown here is derived from an EMBL/GenBank/DDBJ whole genome shotgun (WGS) entry which is preliminary data.</text>
</comment>
<gene>
    <name evidence="2" type="ORF">JTE90_028933</name>
</gene>
<sequence>MVPFIGNKNIVVNFKKCHSFTVINNAVVSDIDESLTCPDHEEADTKIIHHICNIDAQSNFVIRCSDTDIAAIMLGNMRHLKHSESHVWMLIGVGNKVRYVDITTVYEQLGPSLSRCLPGFHAITGCDYNPAFFKKGKQRPFNILKKNEEYQKAFMKFGDRDLFCDLEIQENVFNVIQKFICEVYNLTGITNVDAARLQQFIDNYMVYDVNEEFNRENVKSFDASNLPPCKSELLQQFCRANYITGLWINSYKKELRIFNPENNGWTLEDNHYHFNWFDGDQLPGFVSESLQEESEEDTKDDDNDNEYIQHQHCIDDELSNFNDEDNED</sequence>
<feature type="compositionally biased region" description="Acidic residues" evidence="1">
    <location>
        <begin position="316"/>
        <end position="328"/>
    </location>
</feature>
<accession>A0AAV6VH16</accession>
<keyword evidence="3" id="KW-1185">Reference proteome</keyword>
<dbReference type="PANTHER" id="PTHR46704">
    <property type="entry name" value="CXC DOMAIN-CONTAINING PROTEIN-RELATED"/>
    <property type="match status" value="1"/>
</dbReference>